<accession>A0A974PJU9</accession>
<keyword evidence="1" id="KW-0812">Transmembrane</keyword>
<dbReference type="EMBL" id="CP063362">
    <property type="protein sequence ID" value="QRG04903.1"/>
    <property type="molecule type" value="Genomic_DNA"/>
</dbReference>
<evidence type="ECO:0000313" key="3">
    <source>
        <dbReference type="Proteomes" id="UP000596427"/>
    </source>
</evidence>
<dbReference type="KEGG" id="xdi:EZH22_17335"/>
<evidence type="ECO:0000256" key="1">
    <source>
        <dbReference type="SAM" id="Phobius"/>
    </source>
</evidence>
<keyword evidence="1" id="KW-0472">Membrane</keyword>
<name>A0A974PJU9_9HYPH</name>
<dbReference type="Pfam" id="PF20589">
    <property type="entry name" value="DUF6790"/>
    <property type="match status" value="1"/>
</dbReference>
<organism evidence="2 3">
    <name type="scientific">Xanthobacter dioxanivorans</name>
    <dbReference type="NCBI Taxonomy" id="2528964"/>
    <lineage>
        <taxon>Bacteria</taxon>
        <taxon>Pseudomonadati</taxon>
        <taxon>Pseudomonadota</taxon>
        <taxon>Alphaproteobacteria</taxon>
        <taxon>Hyphomicrobiales</taxon>
        <taxon>Xanthobacteraceae</taxon>
        <taxon>Xanthobacter</taxon>
    </lineage>
</organism>
<keyword evidence="3" id="KW-1185">Reference proteome</keyword>
<dbReference type="InterPro" id="IPR046740">
    <property type="entry name" value="DUF6790"/>
</dbReference>
<protein>
    <submittedName>
        <fullName evidence="2">Uncharacterized protein</fullName>
    </submittedName>
</protein>
<feature type="transmembrane region" description="Helical" evidence="1">
    <location>
        <begin position="98"/>
        <end position="116"/>
    </location>
</feature>
<dbReference type="RefSeq" id="WP_203191778.1">
    <property type="nucleotide sequence ID" value="NZ_CP063362.1"/>
</dbReference>
<keyword evidence="1" id="KW-1133">Transmembrane helix</keyword>
<feature type="transmembrane region" description="Helical" evidence="1">
    <location>
        <begin position="128"/>
        <end position="147"/>
    </location>
</feature>
<reference evidence="2 3" key="1">
    <citation type="submission" date="2020-10" db="EMBL/GenBank/DDBJ databases">
        <title>Degradation of 1,4-Dioxane by Xanthobacter sp. YN2, via a Novel Group-2 Soluble Di-Iron Monooxygenase.</title>
        <authorList>
            <person name="Ma F."/>
            <person name="Wang Y."/>
            <person name="Yang J."/>
            <person name="Guo H."/>
            <person name="Su D."/>
            <person name="Yu L."/>
        </authorList>
    </citation>
    <scope>NUCLEOTIDE SEQUENCE [LARGE SCALE GENOMIC DNA]</scope>
    <source>
        <strain evidence="2 3">YN2</strain>
    </source>
</reference>
<evidence type="ECO:0000313" key="2">
    <source>
        <dbReference type="EMBL" id="QRG04903.1"/>
    </source>
</evidence>
<dbReference type="Proteomes" id="UP000596427">
    <property type="component" value="Chromosome"/>
</dbReference>
<feature type="transmembrane region" description="Helical" evidence="1">
    <location>
        <begin position="73"/>
        <end position="92"/>
    </location>
</feature>
<dbReference type="AlphaFoldDB" id="A0A974PJU9"/>
<feature type="transmembrane region" description="Helical" evidence="1">
    <location>
        <begin position="30"/>
        <end position="52"/>
    </location>
</feature>
<proteinExistence type="predicted"/>
<sequence length="150" mass="15603">MYLAVVLLTMLVLPLASTVAELTVAGGAPLMVAGRWFVVWGIGARLLSAGVSQMVRPQFTAGMLGIEDPRAQIVVRELGFANTAMGVVGFLALPVPAFAVPGAVAGAIFLGLAGMGHVFNAERSRKEIIAMVSDLGLALLLALYLVVRTL</sequence>
<gene>
    <name evidence="2" type="ORF">EZH22_17335</name>
</gene>